<keyword evidence="5" id="KW-0143">Chaperone</keyword>
<dbReference type="PANTHER" id="PTHR39585:SF1">
    <property type="entry name" value="FAD ASSEMBLY FACTOR SDHE"/>
    <property type="match status" value="1"/>
</dbReference>
<dbReference type="Proteomes" id="UP000471640">
    <property type="component" value="Unassembled WGS sequence"/>
</dbReference>
<dbReference type="AlphaFoldDB" id="A0A6P1DQJ7"/>
<dbReference type="Gene3D" id="1.10.150.250">
    <property type="entry name" value="Flavinator of succinate dehydrogenase"/>
    <property type="match status" value="1"/>
</dbReference>
<name>A0A6P1DQJ7_9GAMM</name>
<dbReference type="GO" id="GO:0006105">
    <property type="term" value="P:succinate metabolic process"/>
    <property type="evidence" value="ECO:0007669"/>
    <property type="project" value="TreeGrafter"/>
</dbReference>
<accession>A0A6P1DQJ7</accession>
<evidence type="ECO:0000256" key="5">
    <source>
        <dbReference type="ARBA" id="ARBA00023186"/>
    </source>
</evidence>
<dbReference type="InterPro" id="IPR005631">
    <property type="entry name" value="SDH"/>
</dbReference>
<dbReference type="InterPro" id="IPR050531">
    <property type="entry name" value="SdhE_FAD_assembly_factor"/>
</dbReference>
<evidence type="ECO:0000256" key="2">
    <source>
        <dbReference type="ARBA" id="ARBA00008571"/>
    </source>
</evidence>
<evidence type="ECO:0000256" key="3">
    <source>
        <dbReference type="ARBA" id="ARBA00019418"/>
    </source>
</evidence>
<keyword evidence="7" id="KW-1185">Reference proteome</keyword>
<protein>
    <recommendedName>
        <fullName evidence="3">FAD assembly factor SdhE</fullName>
    </recommendedName>
</protein>
<gene>
    <name evidence="6" type="ORF">G3480_05695</name>
</gene>
<evidence type="ECO:0000313" key="7">
    <source>
        <dbReference type="Proteomes" id="UP000471640"/>
    </source>
</evidence>
<evidence type="ECO:0000313" key="6">
    <source>
        <dbReference type="EMBL" id="NEX19810.1"/>
    </source>
</evidence>
<evidence type="ECO:0000256" key="1">
    <source>
        <dbReference type="ARBA" id="ARBA00004496"/>
    </source>
</evidence>
<evidence type="ECO:0000256" key="4">
    <source>
        <dbReference type="ARBA" id="ARBA00022490"/>
    </source>
</evidence>
<dbReference type="GO" id="GO:0005737">
    <property type="term" value="C:cytoplasm"/>
    <property type="evidence" value="ECO:0007669"/>
    <property type="project" value="UniProtKB-SubCell"/>
</dbReference>
<keyword evidence="4" id="KW-0963">Cytoplasm</keyword>
<dbReference type="EMBL" id="JAAIJR010000016">
    <property type="protein sequence ID" value="NEX19810.1"/>
    <property type="molecule type" value="Genomic_DNA"/>
</dbReference>
<comment type="subcellular location">
    <subcellularLocation>
        <location evidence="1">Cytoplasm</location>
    </subcellularLocation>
</comment>
<proteinExistence type="inferred from homology"/>
<reference evidence="7" key="1">
    <citation type="journal article" date="2020" name="Microbiol. Resour. Announc.">
        <title>Draft Genome Sequences of Thiorhodococcus mannitoliphagus and Thiorhodococcus minor, Purple Sulfur Photosynthetic Bacteria in the Gammaproteobacterial Family Chromatiaceae.</title>
        <authorList>
            <person name="Aviles F.A."/>
            <person name="Meyer T.E."/>
            <person name="Kyndt J.A."/>
        </authorList>
    </citation>
    <scope>NUCLEOTIDE SEQUENCE [LARGE SCALE GENOMIC DNA]</scope>
    <source>
        <strain evidence="7">DSM 18266</strain>
    </source>
</reference>
<comment type="caution">
    <text evidence="6">The sequence shown here is derived from an EMBL/GenBank/DDBJ whole genome shotgun (WGS) entry which is preliminary data.</text>
</comment>
<sequence length="69" mass="7901">MLELDHLLSRFLELGYADLSASDRVLFVALLREQDQDLHKWLISRAELPELKYQALVEHVRAVAAEPSA</sequence>
<comment type="similarity">
    <text evidence="2">Belongs to the SdhE FAD assembly factor family.</text>
</comment>
<organism evidence="6 7">
    <name type="scientific">Thiorhodococcus mannitoliphagus</name>
    <dbReference type="NCBI Taxonomy" id="329406"/>
    <lineage>
        <taxon>Bacteria</taxon>
        <taxon>Pseudomonadati</taxon>
        <taxon>Pseudomonadota</taxon>
        <taxon>Gammaproteobacteria</taxon>
        <taxon>Chromatiales</taxon>
        <taxon>Chromatiaceae</taxon>
        <taxon>Thiorhodococcus</taxon>
    </lineage>
</organism>
<dbReference type="PANTHER" id="PTHR39585">
    <property type="entry name" value="FAD ASSEMBLY FACTOR SDHE"/>
    <property type="match status" value="1"/>
</dbReference>
<reference evidence="6 7" key="2">
    <citation type="submission" date="2020-02" db="EMBL/GenBank/DDBJ databases">
        <title>Genome sequences of Thiorhodococcus mannitoliphagus and Thiorhodococcus minor, purple sulfur photosynthetic bacteria in the gammaproteobacterial family, Chromatiaceae.</title>
        <authorList>
            <person name="Aviles F.A."/>
            <person name="Meyer T.E."/>
            <person name="Kyndt J.A."/>
        </authorList>
    </citation>
    <scope>NUCLEOTIDE SEQUENCE [LARGE SCALE GENOMIC DNA]</scope>
    <source>
        <strain evidence="6 7">DSM 18266</strain>
    </source>
</reference>
<dbReference type="SUPFAM" id="SSF109910">
    <property type="entry name" value="YgfY-like"/>
    <property type="match status" value="1"/>
</dbReference>
<dbReference type="InterPro" id="IPR036714">
    <property type="entry name" value="SDH_sf"/>
</dbReference>
<dbReference type="Pfam" id="PF03937">
    <property type="entry name" value="Sdh5"/>
    <property type="match status" value="1"/>
</dbReference>